<organism evidence="1 2">
    <name type="scientific">Trifolium medium</name>
    <dbReference type="NCBI Taxonomy" id="97028"/>
    <lineage>
        <taxon>Eukaryota</taxon>
        <taxon>Viridiplantae</taxon>
        <taxon>Streptophyta</taxon>
        <taxon>Embryophyta</taxon>
        <taxon>Tracheophyta</taxon>
        <taxon>Spermatophyta</taxon>
        <taxon>Magnoliopsida</taxon>
        <taxon>eudicotyledons</taxon>
        <taxon>Gunneridae</taxon>
        <taxon>Pentapetalae</taxon>
        <taxon>rosids</taxon>
        <taxon>fabids</taxon>
        <taxon>Fabales</taxon>
        <taxon>Fabaceae</taxon>
        <taxon>Papilionoideae</taxon>
        <taxon>50 kb inversion clade</taxon>
        <taxon>NPAAA clade</taxon>
        <taxon>Hologalegina</taxon>
        <taxon>IRL clade</taxon>
        <taxon>Trifolieae</taxon>
        <taxon>Trifolium</taxon>
    </lineage>
</organism>
<accession>A0A392VX65</accession>
<dbReference type="AlphaFoldDB" id="A0A392VX65"/>
<dbReference type="EMBL" id="LXQA011261099">
    <property type="protein sequence ID" value="MCI91040.1"/>
    <property type="molecule type" value="Genomic_DNA"/>
</dbReference>
<dbReference type="Proteomes" id="UP000265520">
    <property type="component" value="Unassembled WGS sequence"/>
</dbReference>
<sequence length="18" mass="1764">MKANAQEAADAAMNTVGA</sequence>
<feature type="non-terminal residue" evidence="1">
    <location>
        <position position="18"/>
    </location>
</feature>
<evidence type="ECO:0000313" key="2">
    <source>
        <dbReference type="Proteomes" id="UP000265520"/>
    </source>
</evidence>
<evidence type="ECO:0000313" key="1">
    <source>
        <dbReference type="EMBL" id="MCI91040.1"/>
    </source>
</evidence>
<proteinExistence type="predicted"/>
<keyword evidence="2" id="KW-1185">Reference proteome</keyword>
<name>A0A392VX65_9FABA</name>
<comment type="caution">
    <text evidence="1">The sequence shown here is derived from an EMBL/GenBank/DDBJ whole genome shotgun (WGS) entry which is preliminary data.</text>
</comment>
<protein>
    <submittedName>
        <fullName evidence="1">Uncharacterized protein</fullName>
    </submittedName>
</protein>
<reference evidence="1 2" key="1">
    <citation type="journal article" date="2018" name="Front. Plant Sci.">
        <title>Red Clover (Trifolium pratense) and Zigzag Clover (T. medium) - A Picture of Genomic Similarities and Differences.</title>
        <authorList>
            <person name="Dluhosova J."/>
            <person name="Istvanek J."/>
            <person name="Nedelnik J."/>
            <person name="Repkova J."/>
        </authorList>
    </citation>
    <scope>NUCLEOTIDE SEQUENCE [LARGE SCALE GENOMIC DNA]</scope>
    <source>
        <strain evidence="2">cv. 10/8</strain>
        <tissue evidence="1">Leaf</tissue>
    </source>
</reference>